<dbReference type="PRINTS" id="PR00032">
    <property type="entry name" value="HTHARAC"/>
</dbReference>
<dbReference type="Pfam" id="PF12833">
    <property type="entry name" value="HTH_18"/>
    <property type="match status" value="1"/>
</dbReference>
<keyword evidence="8" id="KW-0808">Transferase</keyword>
<dbReference type="InterPro" id="IPR011006">
    <property type="entry name" value="CheY-like_superfamily"/>
</dbReference>
<feature type="domain" description="Response regulatory" evidence="7">
    <location>
        <begin position="667"/>
        <end position="782"/>
    </location>
</feature>
<dbReference type="AlphaFoldDB" id="A0A174SCD2"/>
<keyword evidence="8" id="KW-0418">Kinase</keyword>
<organism evidence="8 9">
    <name type="scientific">Bacteroides thetaiotaomicron</name>
    <dbReference type="NCBI Taxonomy" id="818"/>
    <lineage>
        <taxon>Bacteria</taxon>
        <taxon>Pseudomonadati</taxon>
        <taxon>Bacteroidota</taxon>
        <taxon>Bacteroidia</taxon>
        <taxon>Bacteroidales</taxon>
        <taxon>Bacteroidaceae</taxon>
        <taxon>Bacteroides</taxon>
    </lineage>
</organism>
<dbReference type="InterPro" id="IPR011110">
    <property type="entry name" value="Reg_prop"/>
</dbReference>
<evidence type="ECO:0000259" key="6">
    <source>
        <dbReference type="PROSITE" id="PS01124"/>
    </source>
</evidence>
<dbReference type="InterPro" id="IPR009057">
    <property type="entry name" value="Homeodomain-like_sf"/>
</dbReference>
<evidence type="ECO:0000259" key="7">
    <source>
        <dbReference type="PROSITE" id="PS50110"/>
    </source>
</evidence>
<feature type="domain" description="HTH araC/xylS-type" evidence="6">
    <location>
        <begin position="814"/>
        <end position="912"/>
    </location>
</feature>
<dbReference type="GO" id="GO:0003700">
    <property type="term" value="F:DNA-binding transcription factor activity"/>
    <property type="evidence" value="ECO:0007669"/>
    <property type="project" value="InterPro"/>
</dbReference>
<dbReference type="EMBL" id="CZBI01000003">
    <property type="protein sequence ID" value="CUP95424.1"/>
    <property type="molecule type" value="Genomic_DNA"/>
</dbReference>
<dbReference type="Gene3D" id="1.10.10.60">
    <property type="entry name" value="Homeodomain-like"/>
    <property type="match status" value="2"/>
</dbReference>
<dbReference type="CDD" id="cd17574">
    <property type="entry name" value="REC_OmpR"/>
    <property type="match status" value="1"/>
</dbReference>
<dbReference type="InterPro" id="IPR018062">
    <property type="entry name" value="HTH_AraC-typ_CS"/>
</dbReference>
<dbReference type="GO" id="GO:0000155">
    <property type="term" value="F:phosphorelay sensor kinase activity"/>
    <property type="evidence" value="ECO:0007669"/>
    <property type="project" value="TreeGrafter"/>
</dbReference>
<keyword evidence="2" id="KW-0805">Transcription regulation</keyword>
<dbReference type="FunFam" id="1.10.10.60:FF:000284">
    <property type="entry name" value="Two-component system sensor histidine kinase/response regulator"/>
    <property type="match status" value="1"/>
</dbReference>
<dbReference type="Pfam" id="PF07494">
    <property type="entry name" value="Reg_prop"/>
    <property type="match status" value="8"/>
</dbReference>
<dbReference type="SMART" id="SM00342">
    <property type="entry name" value="HTH_ARAC"/>
    <property type="match status" value="1"/>
</dbReference>
<dbReference type="SUPFAM" id="SSF52172">
    <property type="entry name" value="CheY-like"/>
    <property type="match status" value="1"/>
</dbReference>
<dbReference type="PANTHER" id="PTHR43547:SF2">
    <property type="entry name" value="HYBRID SIGNAL TRANSDUCTION HISTIDINE KINASE C"/>
    <property type="match status" value="1"/>
</dbReference>
<accession>A0A174SCD2</accession>
<evidence type="ECO:0000256" key="4">
    <source>
        <dbReference type="ARBA" id="ARBA00023163"/>
    </source>
</evidence>
<dbReference type="InterPro" id="IPR018060">
    <property type="entry name" value="HTH_AraC"/>
</dbReference>
<dbReference type="PROSITE" id="PS01124">
    <property type="entry name" value="HTH_ARAC_FAMILY_2"/>
    <property type="match status" value="1"/>
</dbReference>
<dbReference type="SUPFAM" id="SSF46689">
    <property type="entry name" value="Homeodomain-like"/>
    <property type="match status" value="1"/>
</dbReference>
<dbReference type="SUPFAM" id="SSF63829">
    <property type="entry name" value="Calcium-dependent phosphotriesterase"/>
    <property type="match status" value="3"/>
</dbReference>
<dbReference type="PANTHER" id="PTHR43547">
    <property type="entry name" value="TWO-COMPONENT HISTIDINE KINASE"/>
    <property type="match status" value="1"/>
</dbReference>
<dbReference type="RefSeq" id="WP_055218761.1">
    <property type="nucleotide sequence ID" value="NZ_CZBI01000003.1"/>
</dbReference>
<evidence type="ECO:0000313" key="8">
    <source>
        <dbReference type="EMBL" id="CUP95424.1"/>
    </source>
</evidence>
<name>A0A174SCD2_BACT4</name>
<sequence length="912" mass="104903">MRILHSLSILIVFIFHTFYVFADLNEGYAFRSLDINNGLSQNTVHAILQDKQGFMWFGTKDGLDRYDGISFRAFMKESGTLGNNFITSLYEDQQGQIWIGTDVGLYVYSPEHETVERFIMKSDLDTGIDYTVNLVTGDKDGGIWVVTQSQAVFYYNPQTNKLINYLSDQSGRLKFGSLGQLYFDSDNVCWLDIRDGNLYFSKDKLQTLVPVFPKDGNEPFKGEYICKLLPGPYNCMYVGTITGLKEVNLTNKTVRTLLSKDESGDDIYVREIAFYSDDELWAGTESGLYIYNLRTKKTVHLRNLSGDPYSISDNAIYSICKDREGGIWIGSYFGGVNYYPKQYTYFDKVYPRTEIDEMGKRVREFCADHDGTLWIGTEDKGLFHYYPSTGLIEPFRHPDIYHNVHGLCLDGNYLWVGHFAKGLNRIDLRTHAVKHYFDAPNDIFSICRTTSGNLWLGTTAGLFRYHSETNRFERVPELGWVFIYNIKEDKQGNLWLATYIDGVYKRNVRTGEWEHYMHDETNPSSLPSNKVLSIFEDSQNQLWFTTQGGGFCRFDPSGKIFVRYDSSIGLPSNVVHRIEEDEKGLFWITTNKGLVHFNPKTLEFKVYTIANGLLSNQFNYQSSYKDKNGRIYFGSINGFISFEPSVFVDNDFLPPVVITDFMLFNKKVPIVEDNKDMLAFVARQLSPLYHVITAENGIEALKVLEHEYINLVISDIMMPEMDGLELCEHLKSNLDYSHIPIILLTAKTTLESKIEGLEQGADAYIEKPFSVEYLRVNVANLLSNRERLRRCFIESPFIKADTMAQTKADEVFIQKLNEYVSQHLDNTDLVIDDMAEAMNMGRSNFYRKLKGVLDMSPNEYLRLIRLKKAAQLLKDGRYGIVEISYMVGFNSPSYFSNCFKKQFGVLPKDFMQ</sequence>
<evidence type="ECO:0000256" key="3">
    <source>
        <dbReference type="ARBA" id="ARBA00023125"/>
    </source>
</evidence>
<reference evidence="8 9" key="1">
    <citation type="submission" date="2015-09" db="EMBL/GenBank/DDBJ databases">
        <authorList>
            <consortium name="Pathogen Informatics"/>
        </authorList>
    </citation>
    <scope>NUCLEOTIDE SEQUENCE [LARGE SCALE GENOMIC DNA]</scope>
    <source>
        <strain evidence="8 9">2789STDY5834945</strain>
    </source>
</reference>
<dbReference type="Pfam" id="PF00072">
    <property type="entry name" value="Response_reg"/>
    <property type="match status" value="1"/>
</dbReference>
<evidence type="ECO:0000256" key="1">
    <source>
        <dbReference type="ARBA" id="ARBA00022553"/>
    </source>
</evidence>
<evidence type="ECO:0000313" key="9">
    <source>
        <dbReference type="Proteomes" id="UP000095541"/>
    </source>
</evidence>
<keyword evidence="4" id="KW-0804">Transcription</keyword>
<gene>
    <name evidence="8" type="primary">mprA_3</name>
    <name evidence="8" type="ORF">ERS852557_02226</name>
</gene>
<dbReference type="Proteomes" id="UP000095541">
    <property type="component" value="Unassembled WGS sequence"/>
</dbReference>
<keyword evidence="3" id="KW-0238">DNA-binding</keyword>
<keyword evidence="1 5" id="KW-0597">Phosphoprotein</keyword>
<dbReference type="InterPro" id="IPR015943">
    <property type="entry name" value="WD40/YVTN_repeat-like_dom_sf"/>
</dbReference>
<dbReference type="Gene3D" id="3.40.50.2300">
    <property type="match status" value="1"/>
</dbReference>
<dbReference type="FunFam" id="3.40.50.2300:FF:000138">
    <property type="entry name" value="Two-component system sensor histidine kinase/response regulator"/>
    <property type="match status" value="1"/>
</dbReference>
<evidence type="ECO:0000256" key="5">
    <source>
        <dbReference type="PROSITE-ProRule" id="PRU00169"/>
    </source>
</evidence>
<dbReference type="FunFam" id="2.130.10.10:FF:000891">
    <property type="entry name" value="Two-component system sensor histidine kinase/response regulator, hybrid (One-component system)"/>
    <property type="match status" value="1"/>
</dbReference>
<feature type="modified residue" description="4-aspartylphosphate" evidence="5">
    <location>
        <position position="715"/>
    </location>
</feature>
<dbReference type="InterPro" id="IPR020449">
    <property type="entry name" value="Tscrpt_reg_AraC-type_HTH"/>
</dbReference>
<dbReference type="Gene3D" id="2.130.10.10">
    <property type="entry name" value="YVTN repeat-like/Quinoprotein amine dehydrogenase"/>
    <property type="match status" value="2"/>
</dbReference>
<dbReference type="SMART" id="SM00448">
    <property type="entry name" value="REC"/>
    <property type="match status" value="1"/>
</dbReference>
<dbReference type="GO" id="GO:0043565">
    <property type="term" value="F:sequence-specific DNA binding"/>
    <property type="evidence" value="ECO:0007669"/>
    <property type="project" value="InterPro"/>
</dbReference>
<dbReference type="InterPro" id="IPR001789">
    <property type="entry name" value="Sig_transdc_resp-reg_receiver"/>
</dbReference>
<proteinExistence type="predicted"/>
<dbReference type="FunFam" id="2.130.10.10:FF:000895">
    <property type="entry name" value="Two-component system sensor histidine kinase/response regulator"/>
    <property type="match status" value="1"/>
</dbReference>
<dbReference type="PROSITE" id="PS50110">
    <property type="entry name" value="RESPONSE_REGULATORY"/>
    <property type="match status" value="1"/>
</dbReference>
<evidence type="ECO:0000256" key="2">
    <source>
        <dbReference type="ARBA" id="ARBA00023015"/>
    </source>
</evidence>
<dbReference type="PROSITE" id="PS00041">
    <property type="entry name" value="HTH_ARAC_FAMILY_1"/>
    <property type="match status" value="1"/>
</dbReference>
<protein>
    <submittedName>
        <fullName evidence="8">Two-component system sensor histidine kinase/response regulator</fullName>
    </submittedName>
</protein>